<evidence type="ECO:0000256" key="8">
    <source>
        <dbReference type="ARBA" id="ARBA00022840"/>
    </source>
</evidence>
<dbReference type="InterPro" id="IPR050528">
    <property type="entry name" value="L-type_Lectin-RKs"/>
</dbReference>
<name>A0ABC8QZR4_9AQUA</name>
<keyword evidence="10" id="KW-0472">Membrane</keyword>
<sequence>MTTFGWECTSPDPKGTMGYMDFECIRTGKYSKESDVYSFGIVALELACGRKPIDPNAPEDQIRMVEWVWNLYGMGKLFEAVDSKLFAEFDEQETEHLMIVGLWCAHPDPNLRPSIRQVIHVLNFEASLPVLPSKMPVPKYLSPSGYTPTSSQLFSYGTTVSESSRNQSLRYSYNTDCPKFTTSSATFLSSESLLHTR</sequence>
<dbReference type="EMBL" id="CAUOFW020000869">
    <property type="protein sequence ID" value="CAK9138199.1"/>
    <property type="molecule type" value="Genomic_DNA"/>
</dbReference>
<keyword evidence="12" id="KW-0325">Glycoprotein</keyword>
<dbReference type="GO" id="GO:0002229">
    <property type="term" value="P:defense response to oomycetes"/>
    <property type="evidence" value="ECO:0007669"/>
    <property type="project" value="UniProtKB-ARBA"/>
</dbReference>
<proteinExistence type="inferred from homology"/>
<keyword evidence="15" id="KW-1185">Reference proteome</keyword>
<keyword evidence="6" id="KW-0732">Signal</keyword>
<evidence type="ECO:0000256" key="12">
    <source>
        <dbReference type="ARBA" id="ARBA00023180"/>
    </source>
</evidence>
<dbReference type="PROSITE" id="PS50011">
    <property type="entry name" value="PROTEIN_KINASE_DOM"/>
    <property type="match status" value="1"/>
</dbReference>
<organism evidence="14 15">
    <name type="scientific">Ilex paraguariensis</name>
    <name type="common">yerba mate</name>
    <dbReference type="NCBI Taxonomy" id="185542"/>
    <lineage>
        <taxon>Eukaryota</taxon>
        <taxon>Viridiplantae</taxon>
        <taxon>Streptophyta</taxon>
        <taxon>Embryophyta</taxon>
        <taxon>Tracheophyta</taxon>
        <taxon>Spermatophyta</taxon>
        <taxon>Magnoliopsida</taxon>
        <taxon>eudicotyledons</taxon>
        <taxon>Gunneridae</taxon>
        <taxon>Pentapetalae</taxon>
        <taxon>asterids</taxon>
        <taxon>campanulids</taxon>
        <taxon>Aquifoliales</taxon>
        <taxon>Aquifoliaceae</taxon>
        <taxon>Ilex</taxon>
    </lineage>
</organism>
<dbReference type="GO" id="GO:0005886">
    <property type="term" value="C:plasma membrane"/>
    <property type="evidence" value="ECO:0007669"/>
    <property type="project" value="UniProtKB-SubCell"/>
</dbReference>
<dbReference type="Gene3D" id="1.10.510.10">
    <property type="entry name" value="Transferase(Phosphotransferase) domain 1"/>
    <property type="match status" value="1"/>
</dbReference>
<evidence type="ECO:0000313" key="14">
    <source>
        <dbReference type="EMBL" id="CAK9138199.1"/>
    </source>
</evidence>
<comment type="subcellular location">
    <subcellularLocation>
        <location evidence="1">Cell membrane</location>
        <topology evidence="1">Single-pass type I membrane protein</topology>
    </subcellularLocation>
</comment>
<evidence type="ECO:0000256" key="3">
    <source>
        <dbReference type="ARBA" id="ARBA00010217"/>
    </source>
</evidence>
<evidence type="ECO:0000256" key="11">
    <source>
        <dbReference type="ARBA" id="ARBA00023170"/>
    </source>
</evidence>
<keyword evidence="8" id="KW-0067">ATP-binding</keyword>
<evidence type="ECO:0000256" key="7">
    <source>
        <dbReference type="ARBA" id="ARBA00022741"/>
    </source>
</evidence>
<evidence type="ECO:0000259" key="13">
    <source>
        <dbReference type="PROSITE" id="PS50011"/>
    </source>
</evidence>
<evidence type="ECO:0000313" key="15">
    <source>
        <dbReference type="Proteomes" id="UP001642360"/>
    </source>
</evidence>
<evidence type="ECO:0000256" key="5">
    <source>
        <dbReference type="ARBA" id="ARBA00022692"/>
    </source>
</evidence>
<dbReference type="GO" id="GO:0005524">
    <property type="term" value="F:ATP binding"/>
    <property type="evidence" value="ECO:0007669"/>
    <property type="project" value="UniProtKB-KW"/>
</dbReference>
<dbReference type="AlphaFoldDB" id="A0ABC8QZR4"/>
<dbReference type="InterPro" id="IPR011009">
    <property type="entry name" value="Kinase-like_dom_sf"/>
</dbReference>
<dbReference type="InterPro" id="IPR000719">
    <property type="entry name" value="Prot_kinase_dom"/>
</dbReference>
<accession>A0ABC8QZR4</accession>
<evidence type="ECO:0000256" key="6">
    <source>
        <dbReference type="ARBA" id="ARBA00022729"/>
    </source>
</evidence>
<dbReference type="Proteomes" id="UP001642360">
    <property type="component" value="Unassembled WGS sequence"/>
</dbReference>
<dbReference type="PANTHER" id="PTHR27007">
    <property type="match status" value="1"/>
</dbReference>
<protein>
    <recommendedName>
        <fullName evidence="13">Protein kinase domain-containing protein</fullName>
    </recommendedName>
</protein>
<dbReference type="FunFam" id="1.10.510.10:FF:000240">
    <property type="entry name" value="Lectin-domain containing receptor kinase A4.3"/>
    <property type="match status" value="1"/>
</dbReference>
<evidence type="ECO:0000256" key="1">
    <source>
        <dbReference type="ARBA" id="ARBA00004251"/>
    </source>
</evidence>
<comment type="caution">
    <text evidence="14">The sequence shown here is derived from an EMBL/GenBank/DDBJ whole genome shotgun (WGS) entry which is preliminary data.</text>
</comment>
<keyword evidence="7" id="KW-0547">Nucleotide-binding</keyword>
<evidence type="ECO:0000256" key="10">
    <source>
        <dbReference type="ARBA" id="ARBA00023136"/>
    </source>
</evidence>
<reference evidence="14 15" key="1">
    <citation type="submission" date="2024-02" db="EMBL/GenBank/DDBJ databases">
        <authorList>
            <person name="Vignale AGUSTIN F."/>
            <person name="Sosa J E."/>
            <person name="Modenutti C."/>
        </authorList>
    </citation>
    <scope>NUCLEOTIDE SEQUENCE [LARGE SCALE GENOMIC DNA]</scope>
</reference>
<keyword evidence="4" id="KW-1003">Cell membrane</keyword>
<keyword evidence="5" id="KW-0812">Transmembrane</keyword>
<feature type="domain" description="Protein kinase" evidence="13">
    <location>
        <begin position="1"/>
        <end position="131"/>
    </location>
</feature>
<keyword evidence="11" id="KW-0675">Receptor</keyword>
<comment type="similarity">
    <text evidence="3">In the C-terminal section; belongs to the protein kinase superfamily. Ser/Thr protein kinase family.</text>
</comment>
<gene>
    <name evidence="14" type="ORF">ILEXP_LOCUS5294</name>
</gene>
<evidence type="ECO:0000256" key="2">
    <source>
        <dbReference type="ARBA" id="ARBA00008536"/>
    </source>
</evidence>
<comment type="similarity">
    <text evidence="2">In the N-terminal section; belongs to the leguminous lectin family.</text>
</comment>
<keyword evidence="9" id="KW-1133">Transmembrane helix</keyword>
<dbReference type="Pfam" id="PF00069">
    <property type="entry name" value="Pkinase"/>
    <property type="match status" value="1"/>
</dbReference>
<dbReference type="SUPFAM" id="SSF56112">
    <property type="entry name" value="Protein kinase-like (PK-like)"/>
    <property type="match status" value="1"/>
</dbReference>
<evidence type="ECO:0000256" key="9">
    <source>
        <dbReference type="ARBA" id="ARBA00022989"/>
    </source>
</evidence>
<evidence type="ECO:0000256" key="4">
    <source>
        <dbReference type="ARBA" id="ARBA00022475"/>
    </source>
</evidence>